<reference evidence="3 4" key="1">
    <citation type="submission" date="2013-07" db="EMBL/GenBank/DDBJ databases">
        <title>Completed genome of Sphingomonas sanxanigenens NX02.</title>
        <authorList>
            <person name="Ma T."/>
            <person name="Huang H."/>
            <person name="Wu M."/>
            <person name="Li X."/>
            <person name="Li G."/>
        </authorList>
    </citation>
    <scope>NUCLEOTIDE SEQUENCE [LARGE SCALE GENOMIC DNA]</scope>
    <source>
        <strain evidence="3 4">NX02</strain>
    </source>
</reference>
<dbReference type="EMBL" id="CP006644">
    <property type="protein sequence ID" value="AHE53439.1"/>
    <property type="molecule type" value="Genomic_DNA"/>
</dbReference>
<accession>W0A652</accession>
<evidence type="ECO:0000313" key="3">
    <source>
        <dbReference type="EMBL" id="AHE53439.1"/>
    </source>
</evidence>
<dbReference type="GO" id="GO:0008270">
    <property type="term" value="F:zinc ion binding"/>
    <property type="evidence" value="ECO:0007669"/>
    <property type="project" value="InterPro"/>
</dbReference>
<dbReference type="PATRIC" id="fig|1123269.5.peg.1682"/>
<dbReference type="eggNOG" id="COG4957">
    <property type="taxonomic scope" value="Bacteria"/>
</dbReference>
<dbReference type="AlphaFoldDB" id="W0A652"/>
<dbReference type="InterPro" id="IPR008807">
    <property type="entry name" value="ROS_MUCR"/>
</dbReference>
<proteinExistence type="inferred from homology"/>
<name>W0A652_9SPHN</name>
<keyword evidence="4" id="KW-1185">Reference proteome</keyword>
<feature type="compositionally biased region" description="Low complexity" evidence="2">
    <location>
        <begin position="133"/>
        <end position="147"/>
    </location>
</feature>
<organism evidence="3 4">
    <name type="scientific">Sphingomonas sanxanigenens DSM 19645 = NX02</name>
    <dbReference type="NCBI Taxonomy" id="1123269"/>
    <lineage>
        <taxon>Bacteria</taxon>
        <taxon>Pseudomonadati</taxon>
        <taxon>Pseudomonadota</taxon>
        <taxon>Alphaproteobacteria</taxon>
        <taxon>Sphingomonadales</taxon>
        <taxon>Sphingomonadaceae</taxon>
        <taxon>Sphingomonas</taxon>
    </lineage>
</organism>
<evidence type="ECO:0000256" key="1">
    <source>
        <dbReference type="ARBA" id="ARBA00007031"/>
    </source>
</evidence>
<dbReference type="KEGG" id="ssan:NX02_08580"/>
<dbReference type="OrthoDB" id="9809693at2"/>
<dbReference type="Pfam" id="PF05443">
    <property type="entry name" value="ROS_MUCR"/>
    <property type="match status" value="1"/>
</dbReference>
<dbReference type="Gene3D" id="1.10.10.1550">
    <property type="entry name" value="ROS/MUCR transcriptional regulator protein"/>
    <property type="match status" value="1"/>
</dbReference>
<feature type="compositionally biased region" description="Basic residues" evidence="2">
    <location>
        <begin position="174"/>
        <end position="184"/>
    </location>
</feature>
<evidence type="ECO:0000256" key="2">
    <source>
        <dbReference type="SAM" id="MobiDB-lite"/>
    </source>
</evidence>
<dbReference type="Proteomes" id="UP000018851">
    <property type="component" value="Chromosome"/>
</dbReference>
<dbReference type="HOGENOM" id="CLU_106247_0_0_5"/>
<sequence>MSDTSTLTQLTADIAAAFVSNNRVAVGEIGGLIGSVHDALSKLGGESAPAEPEYVPAVTARKSLADPTRIISMIDGKPYSSLKRHLSSHGLTPEQYRQRYALPPTYPMVAPAYSELRKTLAKKLGLGRKPKAVEAAPAEVTAPAPAAKRTRKPRAVAAEAAATPAIEAPVAPKSTRKPRAKKAD</sequence>
<evidence type="ECO:0008006" key="5">
    <source>
        <dbReference type="Google" id="ProtNLM"/>
    </source>
</evidence>
<evidence type="ECO:0000313" key="4">
    <source>
        <dbReference type="Proteomes" id="UP000018851"/>
    </source>
</evidence>
<dbReference type="GO" id="GO:0006355">
    <property type="term" value="P:regulation of DNA-templated transcription"/>
    <property type="evidence" value="ECO:0007669"/>
    <property type="project" value="InterPro"/>
</dbReference>
<feature type="region of interest" description="Disordered" evidence="2">
    <location>
        <begin position="129"/>
        <end position="184"/>
    </location>
</feature>
<dbReference type="RefSeq" id="WP_025291697.1">
    <property type="nucleotide sequence ID" value="NZ_CP006644.1"/>
</dbReference>
<dbReference type="STRING" id="1123269.NX02_08580"/>
<comment type="similarity">
    <text evidence="1">Belongs to the ros/MucR family.</text>
</comment>
<protein>
    <recommendedName>
        <fullName evidence="5">MucR family transcriptional regulator</fullName>
    </recommendedName>
</protein>
<gene>
    <name evidence="3" type="ORF">NX02_08580</name>
</gene>
<dbReference type="GO" id="GO:0003677">
    <property type="term" value="F:DNA binding"/>
    <property type="evidence" value="ECO:0007669"/>
    <property type="project" value="InterPro"/>
</dbReference>
<dbReference type="InterPro" id="IPR041920">
    <property type="entry name" value="ROS/MUCR_sf"/>
</dbReference>
<feature type="compositionally biased region" description="Low complexity" evidence="2">
    <location>
        <begin position="155"/>
        <end position="172"/>
    </location>
</feature>